<feature type="region of interest" description="Disordered" evidence="18">
    <location>
        <begin position="38"/>
        <end position="90"/>
    </location>
</feature>
<comment type="catalytic activity">
    <reaction evidence="2">
        <text>a ribonucleoside 5'-diphosphate + ATP = a ribonucleoside 5'-triphosphate + ADP</text>
        <dbReference type="Rhea" id="RHEA:18113"/>
        <dbReference type="ChEBI" id="CHEBI:30616"/>
        <dbReference type="ChEBI" id="CHEBI:57930"/>
        <dbReference type="ChEBI" id="CHEBI:61557"/>
        <dbReference type="ChEBI" id="CHEBI:456216"/>
        <dbReference type="EC" id="2.7.4.6"/>
    </reaction>
</comment>
<evidence type="ECO:0000256" key="16">
    <source>
        <dbReference type="ARBA" id="ARBA00070686"/>
    </source>
</evidence>
<evidence type="ECO:0000313" key="21">
    <source>
        <dbReference type="RefSeq" id="XP_004417534.1"/>
    </source>
</evidence>
<evidence type="ECO:0000259" key="19">
    <source>
        <dbReference type="Pfam" id="PF02223"/>
    </source>
</evidence>
<keyword evidence="12" id="KW-0496">Mitochondrion</keyword>
<accession>A0A9B0M213</accession>
<dbReference type="GO" id="GO:0006233">
    <property type="term" value="P:dTDP biosynthetic process"/>
    <property type="evidence" value="ECO:0007669"/>
    <property type="project" value="TreeGrafter"/>
</dbReference>
<evidence type="ECO:0000256" key="7">
    <source>
        <dbReference type="ARBA" id="ARBA00022777"/>
    </source>
</evidence>
<comment type="catalytic activity">
    <reaction evidence="1">
        <text>a 2'-deoxyribonucleoside 5'-diphosphate + ATP = a 2'-deoxyribonucleoside 5'-triphosphate + ADP</text>
        <dbReference type="Rhea" id="RHEA:44640"/>
        <dbReference type="ChEBI" id="CHEBI:30616"/>
        <dbReference type="ChEBI" id="CHEBI:61560"/>
        <dbReference type="ChEBI" id="CHEBI:73316"/>
        <dbReference type="ChEBI" id="CHEBI:456216"/>
        <dbReference type="EC" id="2.7.4.6"/>
    </reaction>
</comment>
<feature type="compositionally biased region" description="Basic and acidic residues" evidence="18">
    <location>
        <begin position="40"/>
        <end position="49"/>
    </location>
</feature>
<dbReference type="RefSeq" id="XP_004417534.1">
    <property type="nucleotide sequence ID" value="XM_004417477.1"/>
</dbReference>
<keyword evidence="9" id="KW-0809">Transit peptide</keyword>
<dbReference type="InterPro" id="IPR027417">
    <property type="entry name" value="P-loop_NTPase"/>
</dbReference>
<dbReference type="Gene3D" id="3.40.50.300">
    <property type="entry name" value="P-loop containing nucleotide triphosphate hydrolases"/>
    <property type="match status" value="1"/>
</dbReference>
<dbReference type="GO" id="GO:0006227">
    <property type="term" value="P:dUDP biosynthetic process"/>
    <property type="evidence" value="ECO:0007669"/>
    <property type="project" value="TreeGrafter"/>
</dbReference>
<dbReference type="AlphaFoldDB" id="A0A9B0M213"/>
<feature type="domain" description="Thymidylate kinase-like" evidence="19">
    <location>
        <begin position="341"/>
        <end position="521"/>
    </location>
</feature>
<dbReference type="Pfam" id="PF02223">
    <property type="entry name" value="Thymidylate_kin"/>
    <property type="match status" value="1"/>
</dbReference>
<comment type="similarity">
    <text evidence="4">Belongs to the thymidylate kinase family.</text>
</comment>
<evidence type="ECO:0000256" key="14">
    <source>
        <dbReference type="ARBA" id="ARBA00051598"/>
    </source>
</evidence>
<evidence type="ECO:0000256" key="13">
    <source>
        <dbReference type="ARBA" id="ARBA00051396"/>
    </source>
</evidence>
<evidence type="ECO:0000256" key="4">
    <source>
        <dbReference type="ARBA" id="ARBA00009776"/>
    </source>
</evidence>
<comment type="subcellular location">
    <subcellularLocation>
        <location evidence="3">Mitochondrion</location>
    </subcellularLocation>
</comment>
<comment type="catalytic activity">
    <reaction evidence="14">
        <text>dCMP + ATP = dCDP + ADP</text>
        <dbReference type="Rhea" id="RHEA:25094"/>
        <dbReference type="ChEBI" id="CHEBI:30616"/>
        <dbReference type="ChEBI" id="CHEBI:57566"/>
        <dbReference type="ChEBI" id="CHEBI:58593"/>
        <dbReference type="ChEBI" id="CHEBI:456216"/>
        <dbReference type="EC" id="2.7.4.14"/>
    </reaction>
</comment>
<gene>
    <name evidence="21" type="primary">CMPK2</name>
</gene>
<keyword evidence="20" id="KW-1185">Reference proteome</keyword>
<evidence type="ECO:0000256" key="6">
    <source>
        <dbReference type="ARBA" id="ARBA00022741"/>
    </source>
</evidence>
<sequence length="529" mass="57320">MVNPNCFNYKRRAESTLRVAAGTAPATCGRPLPAAAVRGAEPERAEGAEAARGCPQPHPARRSLSFRFPGGGGGPRAAGAGPDEPMASALRPRSPLLLGRLSGPRRGVCAPAMAPPHRFALELPGCTLAHFAVGGDALGALPDPSAAALLGPPGRSYSLCVPLAPGGDCAARVRAARLHQRLLHQLRREPLRRCRLRPLLCYGPGGGAGGVQHGFLLHDPSDSPDTRRALFSLLGESPEGPRLGEFVGDARLQVWQRLWELRDGAGWRQVGPRERVVSAPEPALHPVVPDLPSSGVFPHREAARAVLEACIPFIPEAQAVLDLVDQCPEQAQKGKFPVIAIEGLDATGKTTVTQSVSDSLNAVLLKSPPACISQWRKIFDDEPTIIRRAFYSLGNYIVASEIAKESTKSPVIVDRYWHSTAAYAIATEVTGGLQHLPPAHHPIYQWPRDLLKPDLVLLLTVSPEERMHRIERRGMERTREEAELEANSIFRQKVEVSYQRMENPCCHVVDASPSREEVLQMVLSVIQNN</sequence>
<dbReference type="GO" id="GO:0006235">
    <property type="term" value="P:dTTP biosynthetic process"/>
    <property type="evidence" value="ECO:0007669"/>
    <property type="project" value="TreeGrafter"/>
</dbReference>
<evidence type="ECO:0000256" key="11">
    <source>
        <dbReference type="ARBA" id="ARBA00023054"/>
    </source>
</evidence>
<evidence type="ECO:0000256" key="17">
    <source>
        <dbReference type="ARBA" id="ARBA00076149"/>
    </source>
</evidence>
<evidence type="ECO:0000256" key="15">
    <source>
        <dbReference type="ARBA" id="ARBA00066590"/>
    </source>
</evidence>
<dbReference type="GO" id="GO:0004798">
    <property type="term" value="F:dTMP kinase activity"/>
    <property type="evidence" value="ECO:0007669"/>
    <property type="project" value="TreeGrafter"/>
</dbReference>
<keyword evidence="5" id="KW-0808">Transferase</keyword>
<feature type="non-terminal residue" evidence="21">
    <location>
        <position position="529"/>
    </location>
</feature>
<evidence type="ECO:0000256" key="8">
    <source>
        <dbReference type="ARBA" id="ARBA00022840"/>
    </source>
</evidence>
<evidence type="ECO:0000313" key="20">
    <source>
        <dbReference type="Proteomes" id="UP000245340"/>
    </source>
</evidence>
<protein>
    <recommendedName>
        <fullName evidence="16">UMP-CMP kinase 2, mitochondrial</fullName>
        <ecNumber evidence="15">2.7.4.14</ecNumber>
    </recommendedName>
    <alternativeName>
        <fullName evidence="17">Nucleoside-diphosphate kinase</fullName>
    </alternativeName>
</protein>
<evidence type="ECO:0000256" key="1">
    <source>
        <dbReference type="ARBA" id="ARBA00000082"/>
    </source>
</evidence>
<dbReference type="EC" id="2.7.4.14" evidence="15"/>
<dbReference type="GO" id="GO:0004550">
    <property type="term" value="F:nucleoside diphosphate kinase activity"/>
    <property type="evidence" value="ECO:0007669"/>
    <property type="project" value="UniProtKB-EC"/>
</dbReference>
<keyword evidence="10" id="KW-0665">Pyrimidine biosynthesis</keyword>
<name>A0A9B0M213_ODORO</name>
<dbReference type="PANTHER" id="PTHR10344">
    <property type="entry name" value="THYMIDYLATE KINASE"/>
    <property type="match status" value="1"/>
</dbReference>
<dbReference type="SUPFAM" id="SSF52540">
    <property type="entry name" value="P-loop containing nucleoside triphosphate hydrolases"/>
    <property type="match status" value="1"/>
</dbReference>
<comment type="catalytic activity">
    <reaction evidence="13">
        <text>CMP + ATP = CDP + ADP</text>
        <dbReference type="Rhea" id="RHEA:11600"/>
        <dbReference type="ChEBI" id="CHEBI:30616"/>
        <dbReference type="ChEBI" id="CHEBI:58069"/>
        <dbReference type="ChEBI" id="CHEBI:60377"/>
        <dbReference type="ChEBI" id="CHEBI:456216"/>
        <dbReference type="EC" id="2.7.4.14"/>
    </reaction>
</comment>
<organism evidence="20 21">
    <name type="scientific">Odobenus rosmarus divergens</name>
    <name type="common">Pacific walrus</name>
    <dbReference type="NCBI Taxonomy" id="9708"/>
    <lineage>
        <taxon>Eukaryota</taxon>
        <taxon>Metazoa</taxon>
        <taxon>Chordata</taxon>
        <taxon>Craniata</taxon>
        <taxon>Vertebrata</taxon>
        <taxon>Euteleostomi</taxon>
        <taxon>Mammalia</taxon>
        <taxon>Eutheria</taxon>
        <taxon>Laurasiatheria</taxon>
        <taxon>Carnivora</taxon>
        <taxon>Caniformia</taxon>
        <taxon>Pinnipedia</taxon>
        <taxon>Odobenidae</taxon>
        <taxon>Odobenus</taxon>
    </lineage>
</organism>
<evidence type="ECO:0000256" key="9">
    <source>
        <dbReference type="ARBA" id="ARBA00022946"/>
    </source>
</evidence>
<dbReference type="GO" id="GO:0005524">
    <property type="term" value="F:ATP binding"/>
    <property type="evidence" value="ECO:0007669"/>
    <property type="project" value="UniProtKB-KW"/>
</dbReference>
<evidence type="ECO:0000256" key="10">
    <source>
        <dbReference type="ARBA" id="ARBA00022975"/>
    </source>
</evidence>
<keyword evidence="8" id="KW-0067">ATP-binding</keyword>
<reference evidence="21" key="1">
    <citation type="submission" date="2025-08" db="UniProtKB">
        <authorList>
            <consortium name="RefSeq"/>
        </authorList>
    </citation>
    <scope>IDENTIFICATION</scope>
</reference>
<evidence type="ECO:0000256" key="18">
    <source>
        <dbReference type="SAM" id="MobiDB-lite"/>
    </source>
</evidence>
<evidence type="ECO:0000256" key="12">
    <source>
        <dbReference type="ARBA" id="ARBA00023128"/>
    </source>
</evidence>
<keyword evidence="7 21" id="KW-0418">Kinase</keyword>
<dbReference type="PANTHER" id="PTHR10344:SF4">
    <property type="entry name" value="UMP-CMP KINASE 2, MITOCHONDRIAL"/>
    <property type="match status" value="1"/>
</dbReference>
<dbReference type="FunFam" id="3.40.50.300:FF:001133">
    <property type="entry name" value="UMP-CMP kinase 2, mitochondrial"/>
    <property type="match status" value="1"/>
</dbReference>
<evidence type="ECO:0000256" key="2">
    <source>
        <dbReference type="ARBA" id="ARBA00000937"/>
    </source>
</evidence>
<feature type="compositionally biased region" description="Low complexity" evidence="18">
    <location>
        <begin position="77"/>
        <end position="90"/>
    </location>
</feature>
<dbReference type="Proteomes" id="UP000245340">
    <property type="component" value="Unplaced"/>
</dbReference>
<proteinExistence type="inferred from homology"/>
<keyword evidence="6" id="KW-0547">Nucleotide-binding</keyword>
<keyword evidence="11" id="KW-0175">Coiled coil</keyword>
<dbReference type="InterPro" id="IPR039430">
    <property type="entry name" value="Thymidylate_kin-like_dom"/>
</dbReference>
<dbReference type="GO" id="GO:0005739">
    <property type="term" value="C:mitochondrion"/>
    <property type="evidence" value="ECO:0007669"/>
    <property type="project" value="UniProtKB-SubCell"/>
</dbReference>
<evidence type="ECO:0000256" key="3">
    <source>
        <dbReference type="ARBA" id="ARBA00004173"/>
    </source>
</evidence>
<evidence type="ECO:0000256" key="5">
    <source>
        <dbReference type="ARBA" id="ARBA00022679"/>
    </source>
</evidence>